<protein>
    <submittedName>
        <fullName evidence="1">Uncharacterized protein</fullName>
    </submittedName>
</protein>
<geneLocation type="plasmid" evidence="1 2">
    <name>pPlas1</name>
</geneLocation>
<evidence type="ECO:0000313" key="2">
    <source>
        <dbReference type="Proteomes" id="UP000516384"/>
    </source>
</evidence>
<reference evidence="1 2" key="1">
    <citation type="submission" date="2020-09" db="EMBL/GenBank/DDBJ databases">
        <title>Characterization of Paenibacillus peoriae strain ZF390 with broad-spectrum antimicrobial activity as a potential biocontrol agent.</title>
        <authorList>
            <person name="Li L."/>
            <person name="Zhao Y."/>
            <person name="Li B."/>
            <person name="Xie X."/>
        </authorList>
    </citation>
    <scope>NUCLEOTIDE SEQUENCE [LARGE SCALE GENOMIC DNA]</scope>
    <source>
        <strain evidence="1 2">ZF390</strain>
        <plasmid evidence="1 2">pPlas1</plasmid>
    </source>
</reference>
<name>A0A7H0YH06_9BACL</name>
<dbReference type="AlphaFoldDB" id="A0A7H0YH06"/>
<dbReference type="RefSeq" id="WP_190299671.1">
    <property type="nucleotide sequence ID" value="NZ_CP061173.1"/>
</dbReference>
<accession>A0A7H0YH06</accession>
<keyword evidence="1" id="KW-0614">Plasmid</keyword>
<organism evidence="1 2">
    <name type="scientific">Paenibacillus peoriae</name>
    <dbReference type="NCBI Taxonomy" id="59893"/>
    <lineage>
        <taxon>Bacteria</taxon>
        <taxon>Bacillati</taxon>
        <taxon>Bacillota</taxon>
        <taxon>Bacilli</taxon>
        <taxon>Bacillales</taxon>
        <taxon>Paenibacillaceae</taxon>
        <taxon>Paenibacillus</taxon>
    </lineage>
</organism>
<dbReference type="EMBL" id="CP061173">
    <property type="protein sequence ID" value="QNR70364.1"/>
    <property type="molecule type" value="Genomic_DNA"/>
</dbReference>
<sequence length="108" mass="12283">MSKFDRQVKRASMKDEQNILIDTVKEIHADMQRMQLENQSLYRTLGAMTAVAGGELRVPRDMTELLKGKELKTDIDEATKEYVFRVVETAPAEESSVIEVPKPTIFVP</sequence>
<proteinExistence type="predicted"/>
<dbReference type="Proteomes" id="UP000516384">
    <property type="component" value="Plasmid pPlas1"/>
</dbReference>
<gene>
    <name evidence="1" type="ORF">IAQ67_28835</name>
</gene>
<evidence type="ECO:0000313" key="1">
    <source>
        <dbReference type="EMBL" id="QNR70364.1"/>
    </source>
</evidence>